<proteinExistence type="predicted"/>
<comment type="caution">
    <text evidence="1">The sequence shown here is derived from an EMBL/GenBank/DDBJ whole genome shotgun (WGS) entry which is preliminary data.</text>
</comment>
<protein>
    <submittedName>
        <fullName evidence="1">Uncharacterized protein</fullName>
    </submittedName>
</protein>
<reference evidence="1 2" key="1">
    <citation type="journal article" date="2022" name="Allergy">
        <title>Genome assembly and annotation of Periplaneta americana reveal a comprehensive cockroach allergen profile.</title>
        <authorList>
            <person name="Wang L."/>
            <person name="Xiong Q."/>
            <person name="Saelim N."/>
            <person name="Wang L."/>
            <person name="Nong W."/>
            <person name="Wan A.T."/>
            <person name="Shi M."/>
            <person name="Liu X."/>
            <person name="Cao Q."/>
            <person name="Hui J.H.L."/>
            <person name="Sookrung N."/>
            <person name="Leung T.F."/>
            <person name="Tungtrongchitr A."/>
            <person name="Tsui S.K.W."/>
        </authorList>
    </citation>
    <scope>NUCLEOTIDE SEQUENCE [LARGE SCALE GENOMIC DNA]</scope>
    <source>
        <strain evidence="1">PWHHKU_190912</strain>
    </source>
</reference>
<dbReference type="EMBL" id="JAJSOF020000033">
    <property type="protein sequence ID" value="KAJ4429605.1"/>
    <property type="molecule type" value="Genomic_DNA"/>
</dbReference>
<keyword evidence="2" id="KW-1185">Reference proteome</keyword>
<name>A0ABQ8S6W1_PERAM</name>
<evidence type="ECO:0000313" key="1">
    <source>
        <dbReference type="EMBL" id="KAJ4429605.1"/>
    </source>
</evidence>
<gene>
    <name evidence="1" type="ORF">ANN_21791</name>
</gene>
<sequence>MVKRIERQNVSNLDTNIGNQKWLMKQFIWEVQLHRTEVFEKRLPGGLDKEVNFSVQYKYSLELRYEYDRKAS</sequence>
<dbReference type="Proteomes" id="UP001148838">
    <property type="component" value="Unassembled WGS sequence"/>
</dbReference>
<organism evidence="1 2">
    <name type="scientific">Periplaneta americana</name>
    <name type="common">American cockroach</name>
    <name type="synonym">Blatta americana</name>
    <dbReference type="NCBI Taxonomy" id="6978"/>
    <lineage>
        <taxon>Eukaryota</taxon>
        <taxon>Metazoa</taxon>
        <taxon>Ecdysozoa</taxon>
        <taxon>Arthropoda</taxon>
        <taxon>Hexapoda</taxon>
        <taxon>Insecta</taxon>
        <taxon>Pterygota</taxon>
        <taxon>Neoptera</taxon>
        <taxon>Polyneoptera</taxon>
        <taxon>Dictyoptera</taxon>
        <taxon>Blattodea</taxon>
        <taxon>Blattoidea</taxon>
        <taxon>Blattidae</taxon>
        <taxon>Blattinae</taxon>
        <taxon>Periplaneta</taxon>
    </lineage>
</organism>
<evidence type="ECO:0000313" key="2">
    <source>
        <dbReference type="Proteomes" id="UP001148838"/>
    </source>
</evidence>
<accession>A0ABQ8S6W1</accession>